<dbReference type="Pfam" id="PF03144">
    <property type="entry name" value="GTP_EFTU_D2"/>
    <property type="match status" value="1"/>
</dbReference>
<dbReference type="NCBIfam" id="TIGR00231">
    <property type="entry name" value="small_GTP"/>
    <property type="match status" value="1"/>
</dbReference>
<dbReference type="NCBIfam" id="TIGR00475">
    <property type="entry name" value="selB"/>
    <property type="match status" value="1"/>
</dbReference>
<dbReference type="SUPFAM" id="SSF52540">
    <property type="entry name" value="P-loop containing nucleoside triphosphate hydrolases"/>
    <property type="match status" value="1"/>
</dbReference>
<dbReference type="Gene3D" id="1.10.10.2770">
    <property type="match status" value="1"/>
</dbReference>
<comment type="subcellular location">
    <subcellularLocation>
        <location evidence="1">Cytoplasm</location>
    </subcellularLocation>
</comment>
<dbReference type="CDD" id="cd03696">
    <property type="entry name" value="SelB_II"/>
    <property type="match status" value="1"/>
</dbReference>
<dbReference type="InterPro" id="IPR027417">
    <property type="entry name" value="P-loop_NTPase"/>
</dbReference>
<dbReference type="PRINTS" id="PR00315">
    <property type="entry name" value="ELONGATNFCT"/>
</dbReference>
<evidence type="ECO:0000259" key="9">
    <source>
        <dbReference type="PROSITE" id="PS51722"/>
    </source>
</evidence>
<dbReference type="SUPFAM" id="SSF46785">
    <property type="entry name" value="Winged helix' DNA-binding domain"/>
    <property type="match status" value="1"/>
</dbReference>
<keyword evidence="3" id="KW-0963">Cytoplasm</keyword>
<dbReference type="InterPro" id="IPR005225">
    <property type="entry name" value="Small_GTP-bd"/>
</dbReference>
<dbReference type="GO" id="GO:0003723">
    <property type="term" value="F:RNA binding"/>
    <property type="evidence" value="ECO:0007669"/>
    <property type="project" value="InterPro"/>
</dbReference>
<dbReference type="InterPro" id="IPR036388">
    <property type="entry name" value="WH-like_DNA-bd_sf"/>
</dbReference>
<accession>A0A377GXA7</accession>
<dbReference type="Gene3D" id="3.40.50.300">
    <property type="entry name" value="P-loop containing nucleotide triphosphate hydrolases"/>
    <property type="match status" value="1"/>
</dbReference>
<keyword evidence="5" id="KW-0648">Protein biosynthesis</keyword>
<dbReference type="InterPro" id="IPR050055">
    <property type="entry name" value="EF-Tu_GTPase"/>
</dbReference>
<dbReference type="InterPro" id="IPR000795">
    <property type="entry name" value="T_Tr_GTP-bd_dom"/>
</dbReference>
<dbReference type="GO" id="GO:0001514">
    <property type="term" value="P:selenocysteine incorporation"/>
    <property type="evidence" value="ECO:0007669"/>
    <property type="project" value="InterPro"/>
</dbReference>
<dbReference type="InterPro" id="IPR031157">
    <property type="entry name" value="G_TR_CS"/>
</dbReference>
<dbReference type="Proteomes" id="UP000255328">
    <property type="component" value="Unassembled WGS sequence"/>
</dbReference>
<evidence type="ECO:0000256" key="8">
    <source>
        <dbReference type="ARBA" id="ARBA00031615"/>
    </source>
</evidence>
<dbReference type="GO" id="GO:0005525">
    <property type="term" value="F:GTP binding"/>
    <property type="evidence" value="ECO:0007669"/>
    <property type="project" value="UniProtKB-KW"/>
</dbReference>
<evidence type="ECO:0000313" key="10">
    <source>
        <dbReference type="EMBL" id="STO31191.1"/>
    </source>
</evidence>
<evidence type="ECO:0000256" key="3">
    <source>
        <dbReference type="ARBA" id="ARBA00022490"/>
    </source>
</evidence>
<protein>
    <recommendedName>
        <fullName evidence="2">Selenocysteine-specific elongation factor</fullName>
    </recommendedName>
    <alternativeName>
        <fullName evidence="8">SelB translation factor</fullName>
    </alternativeName>
</protein>
<dbReference type="PANTHER" id="PTHR43721:SF22">
    <property type="entry name" value="ELONGATION FACTOR TU, MITOCHONDRIAL"/>
    <property type="match status" value="1"/>
</dbReference>
<gene>
    <name evidence="10" type="primary">selB</name>
    <name evidence="10" type="ORF">NCTC10723_00632</name>
</gene>
<sequence>MRDIVVGMAGHIDHGKTTVVKYLTGVDTDTLPEEKSRGMTINLGFTQIKFDDGSRVGLIDVPGHEKFIKNMSAGVSGVDYLLMVIACDDGIMPQTEEHFQILKLFGVKKGMILLTKRDLVDEKRYEEVKKQCREYFKGSFLENSPLLPLSIIDIESYNTLKNLLKDELKKIDLEEKERYFRMDIDRVFSVKGFGCVVTGTVKSGKISIGDTLTIYPQNKMVKVKGLESHGEKKDSIGTGNRCAINLAGIESSEIKRGDIIGKSILTGDRIECKLTLLENSPKIKNNHRIRLNIGTDEIIGRVKIYEKNYILAGESAFVQIDLEEVLGGVLKERGIVRNYSPISTIGGIELLDFSKKEFNRKDIKQIELLKVLSQEDNEKKVEELIKTDRELEDIFSLFGEKISLKNLIEAKKIFLLDKKYIHRDILLEKISIIVDELEKFYSENRLMRGILKSQIKERYFKDYSLKDYNKFFDLDLVKEKIIVVNELVALKEFKIRLNKEEKDMKEEIFSYYKEQKFNLKPYSYYLKVTKDKNLFEQVHRYMVEEGFIQYLEEEYYILNGYLKESTKLIKNFLEKNGKIQVKEAKEVLNNSRDSSILILRKLDALKVTKNIDGIRMLRE</sequence>
<name>A0A377GXA7_9FUSO</name>
<keyword evidence="6" id="KW-0342">GTP-binding</keyword>
<dbReference type="Gene3D" id="2.40.30.10">
    <property type="entry name" value="Translation factors"/>
    <property type="match status" value="1"/>
</dbReference>
<dbReference type="PROSITE" id="PS51722">
    <property type="entry name" value="G_TR_2"/>
    <property type="match status" value="1"/>
</dbReference>
<evidence type="ECO:0000313" key="11">
    <source>
        <dbReference type="Proteomes" id="UP000255328"/>
    </source>
</evidence>
<dbReference type="InterPro" id="IPR015191">
    <property type="entry name" value="SelB_WHD4"/>
</dbReference>
<dbReference type="InterPro" id="IPR009000">
    <property type="entry name" value="Transl_B-barrel_sf"/>
</dbReference>
<keyword evidence="11" id="KW-1185">Reference proteome</keyword>
<dbReference type="Pfam" id="PF00009">
    <property type="entry name" value="GTP_EFTU"/>
    <property type="match status" value="1"/>
</dbReference>
<dbReference type="RefSeq" id="WP_115269271.1">
    <property type="nucleotide sequence ID" value="NZ_UGGU01000003.1"/>
</dbReference>
<evidence type="ECO:0000256" key="7">
    <source>
        <dbReference type="ARBA" id="ARBA00025526"/>
    </source>
</evidence>
<dbReference type="OrthoDB" id="9804504at2"/>
<dbReference type="CDD" id="cd04171">
    <property type="entry name" value="SelB"/>
    <property type="match status" value="1"/>
</dbReference>
<evidence type="ECO:0000256" key="6">
    <source>
        <dbReference type="ARBA" id="ARBA00023134"/>
    </source>
</evidence>
<dbReference type="PANTHER" id="PTHR43721">
    <property type="entry name" value="ELONGATION FACTOR TU-RELATED"/>
    <property type="match status" value="1"/>
</dbReference>
<dbReference type="SUPFAM" id="SSF50447">
    <property type="entry name" value="Translation proteins"/>
    <property type="match status" value="1"/>
</dbReference>
<dbReference type="GO" id="GO:0005829">
    <property type="term" value="C:cytosol"/>
    <property type="evidence" value="ECO:0007669"/>
    <property type="project" value="TreeGrafter"/>
</dbReference>
<dbReference type="Gene3D" id="1.10.10.10">
    <property type="entry name" value="Winged helix-like DNA-binding domain superfamily/Winged helix DNA-binding domain"/>
    <property type="match status" value="1"/>
</dbReference>
<reference evidence="10 11" key="1">
    <citation type="submission" date="2018-06" db="EMBL/GenBank/DDBJ databases">
        <authorList>
            <consortium name="Pathogen Informatics"/>
            <person name="Doyle S."/>
        </authorList>
    </citation>
    <scope>NUCLEOTIDE SEQUENCE [LARGE SCALE GENOMIC DNA]</scope>
    <source>
        <strain evidence="10 11">NCTC10723</strain>
    </source>
</reference>
<dbReference type="GO" id="GO:0003746">
    <property type="term" value="F:translation elongation factor activity"/>
    <property type="evidence" value="ECO:0007669"/>
    <property type="project" value="InterPro"/>
</dbReference>
<dbReference type="CDD" id="cd15491">
    <property type="entry name" value="selB_III"/>
    <property type="match status" value="1"/>
</dbReference>
<keyword evidence="4" id="KW-0547">Nucleotide-binding</keyword>
<feature type="domain" description="Tr-type G" evidence="9">
    <location>
        <begin position="1"/>
        <end position="174"/>
    </location>
</feature>
<evidence type="ECO:0000256" key="5">
    <source>
        <dbReference type="ARBA" id="ARBA00022917"/>
    </source>
</evidence>
<proteinExistence type="predicted"/>
<evidence type="ECO:0000256" key="2">
    <source>
        <dbReference type="ARBA" id="ARBA00015953"/>
    </source>
</evidence>
<dbReference type="GO" id="GO:0003924">
    <property type="term" value="F:GTPase activity"/>
    <property type="evidence" value="ECO:0007669"/>
    <property type="project" value="InterPro"/>
</dbReference>
<dbReference type="InterPro" id="IPR004535">
    <property type="entry name" value="Transl_elong_SelB"/>
</dbReference>
<organism evidence="10 11">
    <name type="scientific">Fusobacterium necrogenes</name>
    <dbReference type="NCBI Taxonomy" id="858"/>
    <lineage>
        <taxon>Bacteria</taxon>
        <taxon>Fusobacteriati</taxon>
        <taxon>Fusobacteriota</taxon>
        <taxon>Fusobacteriia</taxon>
        <taxon>Fusobacteriales</taxon>
        <taxon>Fusobacteriaceae</taxon>
        <taxon>Fusobacterium</taxon>
    </lineage>
</organism>
<dbReference type="Pfam" id="PF09107">
    <property type="entry name" value="WHD_3rd_SelB"/>
    <property type="match status" value="1"/>
</dbReference>
<dbReference type="AlphaFoldDB" id="A0A377GXA7"/>
<dbReference type="InterPro" id="IPR009001">
    <property type="entry name" value="Transl_elong_EF1A/Init_IF2_C"/>
</dbReference>
<evidence type="ECO:0000256" key="1">
    <source>
        <dbReference type="ARBA" id="ARBA00004496"/>
    </source>
</evidence>
<dbReference type="InterPro" id="IPR004161">
    <property type="entry name" value="EFTu-like_2"/>
</dbReference>
<evidence type="ECO:0000256" key="4">
    <source>
        <dbReference type="ARBA" id="ARBA00022741"/>
    </source>
</evidence>
<dbReference type="SUPFAM" id="SSF50465">
    <property type="entry name" value="EF-Tu/eEF-1alpha/eIF2-gamma C-terminal domain"/>
    <property type="match status" value="1"/>
</dbReference>
<dbReference type="PROSITE" id="PS00301">
    <property type="entry name" value="G_TR_1"/>
    <property type="match status" value="1"/>
</dbReference>
<comment type="function">
    <text evidence="7">Translation factor necessary for the incorporation of selenocysteine into proteins. It probably replaces EF-Tu for the insertion of selenocysteine directed by the UGA codon. SelB binds GTP and GDP.</text>
</comment>
<dbReference type="InterPro" id="IPR036390">
    <property type="entry name" value="WH_DNA-bd_sf"/>
</dbReference>
<dbReference type="EMBL" id="UGGU01000003">
    <property type="protein sequence ID" value="STO31191.1"/>
    <property type="molecule type" value="Genomic_DNA"/>
</dbReference>